<gene>
    <name evidence="4" type="ORF">DWX93_12995</name>
</gene>
<evidence type="ECO:0000256" key="2">
    <source>
        <dbReference type="ARBA" id="ARBA00023315"/>
    </source>
</evidence>
<accession>A0A395V741</accession>
<dbReference type="SUPFAM" id="SSF55729">
    <property type="entry name" value="Acyl-CoA N-acyltransferases (Nat)"/>
    <property type="match status" value="1"/>
</dbReference>
<comment type="caution">
    <text evidence="4">The sequence shown here is derived from an EMBL/GenBank/DDBJ whole genome shotgun (WGS) entry which is preliminary data.</text>
</comment>
<dbReference type="PANTHER" id="PTHR43072">
    <property type="entry name" value="N-ACETYLTRANSFERASE"/>
    <property type="match status" value="1"/>
</dbReference>
<keyword evidence="1 4" id="KW-0808">Transferase</keyword>
<dbReference type="CDD" id="cd04301">
    <property type="entry name" value="NAT_SF"/>
    <property type="match status" value="1"/>
</dbReference>
<evidence type="ECO:0000259" key="3">
    <source>
        <dbReference type="PROSITE" id="PS51186"/>
    </source>
</evidence>
<dbReference type="PANTHER" id="PTHR43072:SF23">
    <property type="entry name" value="UPF0039 PROTEIN C11D3.02C"/>
    <property type="match status" value="1"/>
</dbReference>
<evidence type="ECO:0000313" key="4">
    <source>
        <dbReference type="EMBL" id="RGS37947.1"/>
    </source>
</evidence>
<evidence type="ECO:0000313" key="5">
    <source>
        <dbReference type="Proteomes" id="UP000266172"/>
    </source>
</evidence>
<dbReference type="RefSeq" id="WP_118097926.1">
    <property type="nucleotide sequence ID" value="NZ_CAKMUY010000018.1"/>
</dbReference>
<protein>
    <submittedName>
        <fullName evidence="4">N-acetyltransferase</fullName>
    </submittedName>
</protein>
<sequence>MIRRAVLQDIPALMDIYNEAILHTTATFDTEVKDMENRKAWFAEHNGRYVIYVDVEDGKVAGYASLSRYRDRKAFDPAVEISIYVHKDYRGRGIGRSLMENVLAYAAECEEIDTVISLITSENAASIHLHEVYGFEYCGQIKNAGTKFGRKLSLNAYQILYDR</sequence>
<name>A0A395V741_9FIRM</name>
<dbReference type="GO" id="GO:0016747">
    <property type="term" value="F:acyltransferase activity, transferring groups other than amino-acyl groups"/>
    <property type="evidence" value="ECO:0007669"/>
    <property type="project" value="InterPro"/>
</dbReference>
<feature type="domain" description="N-acetyltransferase" evidence="3">
    <location>
        <begin position="1"/>
        <end position="157"/>
    </location>
</feature>
<dbReference type="Pfam" id="PF00583">
    <property type="entry name" value="Acetyltransf_1"/>
    <property type="match status" value="1"/>
</dbReference>
<dbReference type="AlphaFoldDB" id="A0A395V741"/>
<dbReference type="InterPro" id="IPR016181">
    <property type="entry name" value="Acyl_CoA_acyltransferase"/>
</dbReference>
<dbReference type="PROSITE" id="PS51186">
    <property type="entry name" value="GNAT"/>
    <property type="match status" value="1"/>
</dbReference>
<dbReference type="InterPro" id="IPR000182">
    <property type="entry name" value="GNAT_dom"/>
</dbReference>
<dbReference type="Proteomes" id="UP000266172">
    <property type="component" value="Unassembled WGS sequence"/>
</dbReference>
<dbReference type="Gene3D" id="3.40.630.30">
    <property type="match status" value="1"/>
</dbReference>
<proteinExistence type="predicted"/>
<evidence type="ECO:0000256" key="1">
    <source>
        <dbReference type="ARBA" id="ARBA00022679"/>
    </source>
</evidence>
<dbReference type="EMBL" id="QRVL01000013">
    <property type="protein sequence ID" value="RGS37947.1"/>
    <property type="molecule type" value="Genomic_DNA"/>
</dbReference>
<organism evidence="4 5">
    <name type="scientific">Roseburia hominis</name>
    <dbReference type="NCBI Taxonomy" id="301301"/>
    <lineage>
        <taxon>Bacteria</taxon>
        <taxon>Bacillati</taxon>
        <taxon>Bacillota</taxon>
        <taxon>Clostridia</taxon>
        <taxon>Lachnospirales</taxon>
        <taxon>Lachnospiraceae</taxon>
        <taxon>Roseburia</taxon>
    </lineage>
</organism>
<reference evidence="4 5" key="1">
    <citation type="submission" date="2018-08" db="EMBL/GenBank/DDBJ databases">
        <title>A genome reference for cultivated species of the human gut microbiota.</title>
        <authorList>
            <person name="Zou Y."/>
            <person name="Xue W."/>
            <person name="Luo G."/>
        </authorList>
    </citation>
    <scope>NUCLEOTIDE SEQUENCE [LARGE SCALE GENOMIC DNA]</scope>
    <source>
        <strain evidence="4 5">AF22-12AC</strain>
    </source>
</reference>
<keyword evidence="2" id="KW-0012">Acyltransferase</keyword>